<dbReference type="InterPro" id="IPR011009">
    <property type="entry name" value="Kinase-like_dom_sf"/>
</dbReference>
<keyword evidence="1" id="KW-0808">Transferase</keyword>
<dbReference type="RefSeq" id="WP_338028763.1">
    <property type="nucleotide sequence ID" value="NZ_JAFBEC010000003.1"/>
</dbReference>
<evidence type="ECO:0000313" key="2">
    <source>
        <dbReference type="Proteomes" id="UP000741863"/>
    </source>
</evidence>
<comment type="caution">
    <text evidence="1">The sequence shown here is derived from an EMBL/GenBank/DDBJ whole genome shotgun (WGS) entry which is preliminary data.</text>
</comment>
<dbReference type="Gene3D" id="1.10.510.10">
    <property type="entry name" value="Transferase(Phosphotransferase) domain 1"/>
    <property type="match status" value="1"/>
</dbReference>
<proteinExistence type="predicted"/>
<keyword evidence="2" id="KW-1185">Reference proteome</keyword>
<evidence type="ECO:0000313" key="1">
    <source>
        <dbReference type="EMBL" id="MBM7632292.1"/>
    </source>
</evidence>
<dbReference type="SUPFAM" id="SSF56112">
    <property type="entry name" value="Protein kinase-like (PK-like)"/>
    <property type="match status" value="1"/>
</dbReference>
<dbReference type="GO" id="GO:0016301">
    <property type="term" value="F:kinase activity"/>
    <property type="evidence" value="ECO:0007669"/>
    <property type="project" value="UniProtKB-KW"/>
</dbReference>
<protein>
    <submittedName>
        <fullName evidence="1">Ser/Thr protein kinase</fullName>
    </submittedName>
</protein>
<gene>
    <name evidence="1" type="ORF">JOD17_001385</name>
</gene>
<dbReference type="Proteomes" id="UP000741863">
    <property type="component" value="Unassembled WGS sequence"/>
</dbReference>
<organism evidence="1 2">
    <name type="scientific">Geomicrobium sediminis</name>
    <dbReference type="NCBI Taxonomy" id="1347788"/>
    <lineage>
        <taxon>Bacteria</taxon>
        <taxon>Bacillati</taxon>
        <taxon>Bacillota</taxon>
        <taxon>Bacilli</taxon>
        <taxon>Bacillales</taxon>
        <taxon>Geomicrobium</taxon>
    </lineage>
</organism>
<dbReference type="EMBL" id="JAFBEC010000003">
    <property type="protein sequence ID" value="MBM7632292.1"/>
    <property type="molecule type" value="Genomic_DNA"/>
</dbReference>
<name>A0ABS2PAG7_9BACL</name>
<keyword evidence="1" id="KW-0418">Kinase</keyword>
<accession>A0ABS2PAG7</accession>
<sequence>MFKIKEQKRVIKVYYPPYQHVAKNEQINYKKVAGDPRYPKLYEVGDDYIVLDYIEGKTFFQCLQEGIPILPEHVKQVDDALLFARNRGLNPSDIHLHNLIITKRGDVCIIDIARFSQSKPCEQWNDLKSGYYRYYHKAYFPSKLPKWLMDVVAALYRTRKGTSNHT</sequence>
<reference evidence="1 2" key="1">
    <citation type="submission" date="2021-01" db="EMBL/GenBank/DDBJ databases">
        <title>Genomic Encyclopedia of Type Strains, Phase IV (KMG-IV): sequencing the most valuable type-strain genomes for metagenomic binning, comparative biology and taxonomic classification.</title>
        <authorList>
            <person name="Goeker M."/>
        </authorList>
    </citation>
    <scope>NUCLEOTIDE SEQUENCE [LARGE SCALE GENOMIC DNA]</scope>
    <source>
        <strain evidence="1 2">DSM 25540</strain>
    </source>
</reference>